<evidence type="ECO:0000313" key="7">
    <source>
        <dbReference type="Proteomes" id="UP000632138"/>
    </source>
</evidence>
<feature type="compositionally biased region" description="Basic and acidic residues" evidence="4">
    <location>
        <begin position="333"/>
        <end position="346"/>
    </location>
</feature>
<accession>A0ABS2A9N0</accession>
<dbReference type="Pfam" id="PF00106">
    <property type="entry name" value="adh_short"/>
    <property type="match status" value="1"/>
</dbReference>
<evidence type="ECO:0000259" key="5">
    <source>
        <dbReference type="SMART" id="SM00822"/>
    </source>
</evidence>
<evidence type="ECO:0000256" key="1">
    <source>
        <dbReference type="ARBA" id="ARBA00006484"/>
    </source>
</evidence>
<protein>
    <submittedName>
        <fullName evidence="6">SDR family NAD(P)-dependent oxidoreductase</fullName>
    </submittedName>
</protein>
<dbReference type="SMART" id="SM00822">
    <property type="entry name" value="PKS_KR"/>
    <property type="match status" value="1"/>
</dbReference>
<dbReference type="InterPro" id="IPR002347">
    <property type="entry name" value="SDR_fam"/>
</dbReference>
<sequence>MIPAYPFAGRTAVLTGAASGIGEQLAYGLAVRGSHLVLVDVDATRLSPVADRIRAAHPALDVTPIVADLADRAQVDGVATQVLADHPAIGLLINNAGIALGGRFDQVTVDEFEAVMNVNFRAPMLLTHALLPALTATPGGHLVNMSSLFGLISPYGQSAYSASKFALRGLSQVLRAELAENGVGVTTVHPGGIRTRIAESARVGSGVPASDIEPHKRLFAALLTFPPEKAAQQILDAVARRKARLLIASSAKIPDLLARVAPVSHDRILQALTNAVGGRSRSSASRASAARGSASRSSASRASAARGSASRDSASRGSASRDSASRGSASRDSVSRGEARPGEAPW</sequence>
<evidence type="ECO:0000313" key="6">
    <source>
        <dbReference type="EMBL" id="MBM2616526.1"/>
    </source>
</evidence>
<name>A0ABS2A9N0_9ACTN</name>
<feature type="compositionally biased region" description="Low complexity" evidence="4">
    <location>
        <begin position="275"/>
        <end position="332"/>
    </location>
</feature>
<reference evidence="6 7" key="1">
    <citation type="submission" date="2021-01" db="EMBL/GenBank/DDBJ databases">
        <title>Actinoplanes sp. nov. LDG1-06 isolated from lichen.</title>
        <authorList>
            <person name="Saeng-In P."/>
            <person name="Phongsopitanun W."/>
            <person name="Kanchanasin P."/>
            <person name="Yuki M."/>
            <person name="Kudo T."/>
            <person name="Ohkuma M."/>
            <person name="Tanasupawat S."/>
        </authorList>
    </citation>
    <scope>NUCLEOTIDE SEQUENCE [LARGE SCALE GENOMIC DNA]</scope>
    <source>
        <strain evidence="6 7">LDG1-06</strain>
    </source>
</reference>
<dbReference type="InterPro" id="IPR020904">
    <property type="entry name" value="Sc_DH/Rdtase_CS"/>
</dbReference>
<dbReference type="Gene3D" id="3.40.50.720">
    <property type="entry name" value="NAD(P)-binding Rossmann-like Domain"/>
    <property type="match status" value="1"/>
</dbReference>
<dbReference type="PRINTS" id="PR00081">
    <property type="entry name" value="GDHRDH"/>
</dbReference>
<organism evidence="6 7">
    <name type="scientific">Paractinoplanes ovalisporus</name>
    <dbReference type="NCBI Taxonomy" id="2810368"/>
    <lineage>
        <taxon>Bacteria</taxon>
        <taxon>Bacillati</taxon>
        <taxon>Actinomycetota</taxon>
        <taxon>Actinomycetes</taxon>
        <taxon>Micromonosporales</taxon>
        <taxon>Micromonosporaceae</taxon>
        <taxon>Paractinoplanes</taxon>
    </lineage>
</organism>
<comment type="caution">
    <text evidence="6">The sequence shown here is derived from an EMBL/GenBank/DDBJ whole genome shotgun (WGS) entry which is preliminary data.</text>
</comment>
<dbReference type="PANTHER" id="PTHR44196">
    <property type="entry name" value="DEHYDROGENASE/REDUCTASE SDR FAMILY MEMBER 7B"/>
    <property type="match status" value="1"/>
</dbReference>
<dbReference type="InterPro" id="IPR036291">
    <property type="entry name" value="NAD(P)-bd_dom_sf"/>
</dbReference>
<dbReference type="PANTHER" id="PTHR44196:SF1">
    <property type="entry name" value="DEHYDROGENASE_REDUCTASE SDR FAMILY MEMBER 7B"/>
    <property type="match status" value="1"/>
</dbReference>
<feature type="region of interest" description="Disordered" evidence="4">
    <location>
        <begin position="275"/>
        <end position="346"/>
    </location>
</feature>
<evidence type="ECO:0000256" key="2">
    <source>
        <dbReference type="ARBA" id="ARBA00023002"/>
    </source>
</evidence>
<comment type="similarity">
    <text evidence="1 3">Belongs to the short-chain dehydrogenases/reductases (SDR) family.</text>
</comment>
<evidence type="ECO:0000256" key="4">
    <source>
        <dbReference type="SAM" id="MobiDB-lite"/>
    </source>
</evidence>
<dbReference type="PROSITE" id="PS00061">
    <property type="entry name" value="ADH_SHORT"/>
    <property type="match status" value="1"/>
</dbReference>
<dbReference type="SUPFAM" id="SSF51735">
    <property type="entry name" value="NAD(P)-binding Rossmann-fold domains"/>
    <property type="match status" value="1"/>
</dbReference>
<gene>
    <name evidence="6" type="ORF">JIG36_13260</name>
</gene>
<evidence type="ECO:0000256" key="3">
    <source>
        <dbReference type="RuleBase" id="RU000363"/>
    </source>
</evidence>
<feature type="domain" description="Ketoreductase" evidence="5">
    <location>
        <begin position="10"/>
        <end position="196"/>
    </location>
</feature>
<dbReference type="Proteomes" id="UP000632138">
    <property type="component" value="Unassembled WGS sequence"/>
</dbReference>
<keyword evidence="7" id="KW-1185">Reference proteome</keyword>
<dbReference type="PRINTS" id="PR00080">
    <property type="entry name" value="SDRFAMILY"/>
</dbReference>
<proteinExistence type="inferred from homology"/>
<dbReference type="InterPro" id="IPR057326">
    <property type="entry name" value="KR_dom"/>
</dbReference>
<keyword evidence="2" id="KW-0560">Oxidoreductase</keyword>
<dbReference type="EMBL" id="JAENHP010000003">
    <property type="protein sequence ID" value="MBM2616526.1"/>
    <property type="molecule type" value="Genomic_DNA"/>
</dbReference>